<proteinExistence type="predicted"/>
<dbReference type="SUPFAM" id="SSF52317">
    <property type="entry name" value="Class I glutamine amidotransferase-like"/>
    <property type="match status" value="1"/>
</dbReference>
<reference evidence="2" key="1">
    <citation type="submission" date="2023-06" db="EMBL/GenBank/DDBJ databases">
        <title>Conoideocrella luteorostrata (Hypocreales: Clavicipitaceae), a potential biocontrol fungus for elongate hemlock scale in United States Christmas tree production areas.</title>
        <authorList>
            <person name="Barrett H."/>
            <person name="Lovett B."/>
            <person name="Macias A.M."/>
            <person name="Stajich J.E."/>
            <person name="Kasson M.T."/>
        </authorList>
    </citation>
    <scope>NUCLEOTIDE SEQUENCE</scope>
    <source>
        <strain evidence="2">ARSEF 14590</strain>
    </source>
</reference>
<dbReference type="EMBL" id="JASWJB010000366">
    <property type="protein sequence ID" value="KAK2591074.1"/>
    <property type="molecule type" value="Genomic_DNA"/>
</dbReference>
<dbReference type="Gene3D" id="3.40.50.880">
    <property type="match status" value="1"/>
</dbReference>
<feature type="non-terminal residue" evidence="2">
    <location>
        <position position="178"/>
    </location>
</feature>
<organism evidence="2 3">
    <name type="scientific">Conoideocrella luteorostrata</name>
    <dbReference type="NCBI Taxonomy" id="1105319"/>
    <lineage>
        <taxon>Eukaryota</taxon>
        <taxon>Fungi</taxon>
        <taxon>Dikarya</taxon>
        <taxon>Ascomycota</taxon>
        <taxon>Pezizomycotina</taxon>
        <taxon>Sordariomycetes</taxon>
        <taxon>Hypocreomycetidae</taxon>
        <taxon>Hypocreales</taxon>
        <taxon>Clavicipitaceae</taxon>
        <taxon>Conoideocrella</taxon>
    </lineage>
</organism>
<name>A0AAJ0FTI0_9HYPO</name>
<accession>A0AAJ0FTI0</accession>
<sequence>MSNHIKIGVFVPNGAQFLDVACVDSLGTMSKAYLSAIPFLPSHMVSLAPDVTVYYISSPGRGTDVVLTSGAVLKATHLYTDEAVQPGELDIVVVPGPNPTEQFEEEGLRWLRGHSQTEGVDILSICTGLFICSEAGIANGRRASGPRGLQGMLRERFPEVKLVGEKYRWVRDGNLWSS</sequence>
<dbReference type="Pfam" id="PF01965">
    <property type="entry name" value="DJ-1_PfpI"/>
    <property type="match status" value="1"/>
</dbReference>
<dbReference type="PANTHER" id="PTHR43130:SF7">
    <property type="entry name" value="DJ-1_PFPI DOMAIN-CONTAINING PROTEIN"/>
    <property type="match status" value="1"/>
</dbReference>
<dbReference type="PANTHER" id="PTHR43130">
    <property type="entry name" value="ARAC-FAMILY TRANSCRIPTIONAL REGULATOR"/>
    <property type="match status" value="1"/>
</dbReference>
<dbReference type="InterPro" id="IPR052158">
    <property type="entry name" value="INH-QAR"/>
</dbReference>
<dbReference type="AlphaFoldDB" id="A0AAJ0FTI0"/>
<dbReference type="Proteomes" id="UP001251528">
    <property type="component" value="Unassembled WGS sequence"/>
</dbReference>
<evidence type="ECO:0000313" key="2">
    <source>
        <dbReference type="EMBL" id="KAK2591074.1"/>
    </source>
</evidence>
<dbReference type="InterPro" id="IPR029062">
    <property type="entry name" value="Class_I_gatase-like"/>
</dbReference>
<feature type="domain" description="DJ-1/PfpI" evidence="1">
    <location>
        <begin position="51"/>
        <end position="178"/>
    </location>
</feature>
<gene>
    <name evidence="2" type="ORF">QQS21_011230</name>
</gene>
<dbReference type="InterPro" id="IPR002818">
    <property type="entry name" value="DJ-1/PfpI"/>
</dbReference>
<comment type="caution">
    <text evidence="2">The sequence shown here is derived from an EMBL/GenBank/DDBJ whole genome shotgun (WGS) entry which is preliminary data.</text>
</comment>
<keyword evidence="3" id="KW-1185">Reference proteome</keyword>
<evidence type="ECO:0000313" key="3">
    <source>
        <dbReference type="Proteomes" id="UP001251528"/>
    </source>
</evidence>
<evidence type="ECO:0000259" key="1">
    <source>
        <dbReference type="Pfam" id="PF01965"/>
    </source>
</evidence>
<protein>
    <recommendedName>
        <fullName evidence="1">DJ-1/PfpI domain-containing protein</fullName>
    </recommendedName>
</protein>